<dbReference type="SUPFAM" id="SSF48726">
    <property type="entry name" value="Immunoglobulin"/>
    <property type="match status" value="1"/>
</dbReference>
<comment type="caution">
    <text evidence="3">Lacks conserved residue(s) required for the propagation of feature annotation.</text>
</comment>
<dbReference type="SMART" id="SM00409">
    <property type="entry name" value="IG"/>
    <property type="match status" value="1"/>
</dbReference>
<dbReference type="InterPro" id="IPR000001">
    <property type="entry name" value="Kringle"/>
</dbReference>
<dbReference type="Proteomes" id="UP000594262">
    <property type="component" value="Unplaced"/>
</dbReference>
<keyword evidence="4" id="KW-0732">Signal</keyword>
<feature type="domain" description="Kringle" evidence="5">
    <location>
        <begin position="167"/>
        <end position="256"/>
    </location>
</feature>
<evidence type="ECO:0000256" key="1">
    <source>
        <dbReference type="ARBA" id="ARBA00022572"/>
    </source>
</evidence>
<sequence length="730" mass="85433">MRSLFLNTLFCIIYYCSCYDTPETGTRPQEPILDIELGQFVSKNDQITTVVRYVDMPMNVLMKYEMNCRFPGATYYKWFMYRKFGGPFTVSLPATIEDKKKEPWIRYIQQTKNIWDMSISICHIHYGSSVILKIVWVTMIMKSSISKPFHPVICQHPKAICRDDMLECYFDAAGAYRGYISTNTNGGICKHWASDTPYSHNHHDEFVRDDYDMRGRHNYCRAFRKYQPYCVDGEWTPGSDWEDNVDHENFCAVRTCPNCIFGDGFGNYPGYHGKKLWFDHWRAKHRKNDITKDTYTNAKGRKIHLRCYKGEDGRWKKNYCQKGEKWADGIHGLKLKDKDLKSKVVCVRKAFSKVNHKFTKGEDDDIDDNFDDYFDWAECMLPQCVVRTVWIMFINEMEEINFKTTSRIPRVFNVRDGQIAKIKFIHFGTTITDERTLYITVANRGIKQQMFLQAVDIERRDTPKINYLVIKNAKQAVGGNYTLNYKFREGMSSLQKIHFKHTFRIQLEVPPSITIQSPISYCPAYKTVAKLIIKGKVDFTPDSIKWYFTTLKNDDPKNKKKTAKDIPDEDWISVLEKHRIFEMAQDGKSVKVLDLEEFSEERVFIRAVWSKHDNTLESAVEVKYLRPPRINRDRKRQLTFKASQGESVSFKVSYELNSEIKWIYDGKLVEETGEIYTETNESEPPGMTDMVLTIDNVSKKKHDGIYTLEVKKNNCEASQAIQLTVTDENN</sequence>
<evidence type="ECO:0000256" key="4">
    <source>
        <dbReference type="SAM" id="SignalP"/>
    </source>
</evidence>
<feature type="signal peptide" evidence="4">
    <location>
        <begin position="1"/>
        <end position="18"/>
    </location>
</feature>
<dbReference type="SUPFAM" id="SSF57440">
    <property type="entry name" value="Kringle-like"/>
    <property type="match status" value="1"/>
</dbReference>
<dbReference type="InterPro" id="IPR036179">
    <property type="entry name" value="Ig-like_dom_sf"/>
</dbReference>
<name>A0A7M5V4I6_9CNID</name>
<dbReference type="RefSeq" id="XP_066920349.1">
    <property type="nucleotide sequence ID" value="XM_067064248.1"/>
</dbReference>
<dbReference type="InterPro" id="IPR003599">
    <property type="entry name" value="Ig_sub"/>
</dbReference>
<protein>
    <recommendedName>
        <fullName evidence="5">Kringle domain-containing protein</fullName>
    </recommendedName>
</protein>
<keyword evidence="7" id="KW-1185">Reference proteome</keyword>
<evidence type="ECO:0000256" key="3">
    <source>
        <dbReference type="PROSITE-ProRule" id="PRU00121"/>
    </source>
</evidence>
<proteinExistence type="predicted"/>
<dbReference type="Gene3D" id="2.40.20.10">
    <property type="entry name" value="Plasminogen Kringle 4"/>
    <property type="match status" value="1"/>
</dbReference>
<dbReference type="InterPro" id="IPR013806">
    <property type="entry name" value="Kringle-like"/>
</dbReference>
<keyword evidence="2" id="KW-1015">Disulfide bond</keyword>
<dbReference type="PROSITE" id="PS50070">
    <property type="entry name" value="KRINGLE_2"/>
    <property type="match status" value="1"/>
</dbReference>
<evidence type="ECO:0000256" key="2">
    <source>
        <dbReference type="ARBA" id="ARBA00023157"/>
    </source>
</evidence>
<evidence type="ECO:0000313" key="6">
    <source>
        <dbReference type="EnsemblMetazoa" id="CLYHEMP003276.1"/>
    </source>
</evidence>
<evidence type="ECO:0000313" key="7">
    <source>
        <dbReference type="Proteomes" id="UP000594262"/>
    </source>
</evidence>
<feature type="chain" id="PRO_5029699494" description="Kringle domain-containing protein" evidence="4">
    <location>
        <begin position="19"/>
        <end position="730"/>
    </location>
</feature>
<accession>A0A7M5V4I6</accession>
<organism evidence="6 7">
    <name type="scientific">Clytia hemisphaerica</name>
    <dbReference type="NCBI Taxonomy" id="252671"/>
    <lineage>
        <taxon>Eukaryota</taxon>
        <taxon>Metazoa</taxon>
        <taxon>Cnidaria</taxon>
        <taxon>Hydrozoa</taxon>
        <taxon>Hydroidolina</taxon>
        <taxon>Leptothecata</taxon>
        <taxon>Obeliida</taxon>
        <taxon>Clytiidae</taxon>
        <taxon>Clytia</taxon>
    </lineage>
</organism>
<dbReference type="AlphaFoldDB" id="A0A7M5V4I6"/>
<dbReference type="EnsemblMetazoa" id="CLYHEMT003276.1">
    <property type="protein sequence ID" value="CLYHEMP003276.1"/>
    <property type="gene ID" value="CLYHEMG003276"/>
</dbReference>
<dbReference type="GeneID" id="136807654"/>
<keyword evidence="1 3" id="KW-0420">Kringle</keyword>
<reference evidence="6" key="1">
    <citation type="submission" date="2021-01" db="UniProtKB">
        <authorList>
            <consortium name="EnsemblMetazoa"/>
        </authorList>
    </citation>
    <scope>IDENTIFICATION</scope>
</reference>
<dbReference type="Gene3D" id="2.60.40.10">
    <property type="entry name" value="Immunoglobulins"/>
    <property type="match status" value="1"/>
</dbReference>
<dbReference type="InterPro" id="IPR038178">
    <property type="entry name" value="Kringle_sf"/>
</dbReference>
<dbReference type="InterPro" id="IPR013783">
    <property type="entry name" value="Ig-like_fold"/>
</dbReference>
<evidence type="ECO:0000259" key="5">
    <source>
        <dbReference type="PROSITE" id="PS50070"/>
    </source>
</evidence>